<dbReference type="SUPFAM" id="SSF56645">
    <property type="entry name" value="Acyl-CoA dehydrogenase NM domain-like"/>
    <property type="match status" value="1"/>
</dbReference>
<evidence type="ECO:0000313" key="13">
    <source>
        <dbReference type="Proteomes" id="UP000297900"/>
    </source>
</evidence>
<gene>
    <name evidence="12" type="ORF">E2980_11630</name>
</gene>
<dbReference type="Gene3D" id="1.10.540.10">
    <property type="entry name" value="Acyl-CoA dehydrogenase/oxidase, N-terminal domain"/>
    <property type="match status" value="1"/>
</dbReference>
<dbReference type="AlphaFoldDB" id="A0A4Y8LWR2"/>
<protein>
    <recommendedName>
        <fullName evidence="7">Acyl-CoA dehydrogenase</fullName>
    </recommendedName>
</protein>
<keyword evidence="13" id="KW-1185">Reference proteome</keyword>
<evidence type="ECO:0000256" key="5">
    <source>
        <dbReference type="ARBA" id="ARBA00023002"/>
    </source>
</evidence>
<dbReference type="PIRSF" id="PIRSF016578">
    <property type="entry name" value="HsaA"/>
    <property type="match status" value="1"/>
</dbReference>
<dbReference type="InterPro" id="IPR013786">
    <property type="entry name" value="AcylCoA_DH/ox_N"/>
</dbReference>
<evidence type="ECO:0000259" key="9">
    <source>
        <dbReference type="Pfam" id="PF00441"/>
    </source>
</evidence>
<dbReference type="OrthoDB" id="9802447at2"/>
<dbReference type="InterPro" id="IPR037069">
    <property type="entry name" value="AcylCoA_DH/ox_N_sf"/>
</dbReference>
<dbReference type="InterPro" id="IPR009100">
    <property type="entry name" value="AcylCoA_DH/oxidase_NM_dom_sf"/>
</dbReference>
<dbReference type="InterPro" id="IPR036250">
    <property type="entry name" value="AcylCo_DH-like_C"/>
</dbReference>
<evidence type="ECO:0000256" key="7">
    <source>
        <dbReference type="ARBA" id="ARBA00067585"/>
    </source>
</evidence>
<evidence type="ECO:0000259" key="11">
    <source>
        <dbReference type="Pfam" id="PF02771"/>
    </source>
</evidence>
<dbReference type="FunFam" id="1.10.540.10:FF:000002">
    <property type="entry name" value="Acyl-CoA dehydrogenase FadE19"/>
    <property type="match status" value="1"/>
</dbReference>
<reference evidence="12 13" key="1">
    <citation type="submission" date="2019-03" db="EMBL/GenBank/DDBJ databases">
        <title>Cohnella endophytica sp. nov., a novel endophytic bacterium isolated from bark of Sonneratia apetala.</title>
        <authorList>
            <person name="Tuo L."/>
        </authorList>
    </citation>
    <scope>NUCLEOTIDE SEQUENCE [LARGE SCALE GENOMIC DNA]</scope>
    <source>
        <strain evidence="12 13">CCTCC AB 208254</strain>
    </source>
</reference>
<dbReference type="EMBL" id="SOMN01000014">
    <property type="protein sequence ID" value="TFE26264.1"/>
    <property type="molecule type" value="Genomic_DNA"/>
</dbReference>
<dbReference type="GO" id="GO:0050660">
    <property type="term" value="F:flavin adenine dinucleotide binding"/>
    <property type="evidence" value="ECO:0007669"/>
    <property type="project" value="InterPro"/>
</dbReference>
<evidence type="ECO:0000256" key="6">
    <source>
        <dbReference type="ARBA" id="ARBA00052546"/>
    </source>
</evidence>
<dbReference type="PANTHER" id="PTHR43884">
    <property type="entry name" value="ACYL-COA DEHYDROGENASE"/>
    <property type="match status" value="1"/>
</dbReference>
<proteinExistence type="inferred from homology"/>
<evidence type="ECO:0000256" key="4">
    <source>
        <dbReference type="ARBA" id="ARBA00022827"/>
    </source>
</evidence>
<keyword evidence="5 8" id="KW-0560">Oxidoreductase</keyword>
<comment type="catalytic activity">
    <reaction evidence="6">
        <text>a 2,3-saturated acyl-CoA + A = a 2,3-dehydroacyl-CoA + AH2</text>
        <dbReference type="Rhea" id="RHEA:48608"/>
        <dbReference type="ChEBI" id="CHEBI:13193"/>
        <dbReference type="ChEBI" id="CHEBI:17499"/>
        <dbReference type="ChEBI" id="CHEBI:60015"/>
        <dbReference type="ChEBI" id="CHEBI:65111"/>
    </reaction>
</comment>
<evidence type="ECO:0000256" key="8">
    <source>
        <dbReference type="RuleBase" id="RU362125"/>
    </source>
</evidence>
<organism evidence="12 13">
    <name type="scientific">Cohnella luojiensis</name>
    <dbReference type="NCBI Taxonomy" id="652876"/>
    <lineage>
        <taxon>Bacteria</taxon>
        <taxon>Bacillati</taxon>
        <taxon>Bacillota</taxon>
        <taxon>Bacilli</taxon>
        <taxon>Bacillales</taxon>
        <taxon>Paenibacillaceae</taxon>
        <taxon>Cohnella</taxon>
    </lineage>
</organism>
<dbReference type="Gene3D" id="2.40.110.10">
    <property type="entry name" value="Butyryl-CoA Dehydrogenase, subunit A, domain 2"/>
    <property type="match status" value="1"/>
</dbReference>
<dbReference type="Pfam" id="PF00441">
    <property type="entry name" value="Acyl-CoA_dh_1"/>
    <property type="match status" value="1"/>
</dbReference>
<comment type="similarity">
    <text evidence="2 8">Belongs to the acyl-CoA dehydrogenase family.</text>
</comment>
<evidence type="ECO:0000256" key="1">
    <source>
        <dbReference type="ARBA" id="ARBA00001974"/>
    </source>
</evidence>
<dbReference type="FunFam" id="2.40.110.10:FF:000001">
    <property type="entry name" value="Acyl-CoA dehydrogenase, mitochondrial"/>
    <property type="match status" value="1"/>
</dbReference>
<evidence type="ECO:0000313" key="12">
    <source>
        <dbReference type="EMBL" id="TFE26264.1"/>
    </source>
</evidence>
<dbReference type="InterPro" id="IPR046373">
    <property type="entry name" value="Acyl-CoA_Oxase/DH_mid-dom_sf"/>
</dbReference>
<dbReference type="SUPFAM" id="SSF47203">
    <property type="entry name" value="Acyl-CoA dehydrogenase C-terminal domain-like"/>
    <property type="match status" value="1"/>
</dbReference>
<dbReference type="InterPro" id="IPR006091">
    <property type="entry name" value="Acyl-CoA_Oxase/DH_mid-dom"/>
</dbReference>
<dbReference type="RefSeq" id="WP_135152355.1">
    <property type="nucleotide sequence ID" value="NZ_SOMN01000014.1"/>
</dbReference>
<dbReference type="Proteomes" id="UP000297900">
    <property type="component" value="Unassembled WGS sequence"/>
</dbReference>
<feature type="domain" description="Acyl-CoA oxidase/dehydrogenase middle" evidence="10">
    <location>
        <begin position="122"/>
        <end position="218"/>
    </location>
</feature>
<dbReference type="FunFam" id="1.20.140.10:FF:000004">
    <property type="entry name" value="Acyl-CoA dehydrogenase FadE25"/>
    <property type="match status" value="1"/>
</dbReference>
<feature type="domain" description="Acyl-CoA dehydrogenase/oxidase C-terminal" evidence="9">
    <location>
        <begin position="230"/>
        <end position="378"/>
    </location>
</feature>
<accession>A0A4Y8LWR2</accession>
<dbReference type="Pfam" id="PF02770">
    <property type="entry name" value="Acyl-CoA_dh_M"/>
    <property type="match status" value="1"/>
</dbReference>
<sequence>MFFDLSDQQKMIRSKARDFAEREVGPSAEQRDEEERFDRGLFDRMGELGLTGIPWPERYGGIGADYVSYVMAVEELSRVCASTGVMLSVHTSLVGWCLYTYGTEEQKQKYLEPIAQGKKLGAYSLTESSSGSDAKAMRTTATRDGSGWYILNGNKIFVTNGGEAEIYLVFAITDTQQRGKGYSAFIIEKGTEGFAFGKKEKKLGIRASPTLELIFDNCRVSEENLLGEEGEGFKIAMSALDGGRSGIAAQALGIAQGTLDATIAFAKERKEFGNLIGLRQAIAFKIADMANKIEAARLLTYQAAWRESIGVPYGKEAAFAKLFSSDTAVQVTIEALQIFGECGYTKAYSVERCMRDAKVTQIYEGTNEIQRLVISRMVLTD</sequence>
<dbReference type="PANTHER" id="PTHR43884:SF41">
    <property type="entry name" value="ACYL-COA DEHYDROGENASE"/>
    <property type="match status" value="1"/>
</dbReference>
<evidence type="ECO:0000256" key="2">
    <source>
        <dbReference type="ARBA" id="ARBA00009347"/>
    </source>
</evidence>
<evidence type="ECO:0000256" key="3">
    <source>
        <dbReference type="ARBA" id="ARBA00022630"/>
    </source>
</evidence>
<comment type="cofactor">
    <cofactor evidence="1 8">
        <name>FAD</name>
        <dbReference type="ChEBI" id="CHEBI:57692"/>
    </cofactor>
</comment>
<dbReference type="Pfam" id="PF02771">
    <property type="entry name" value="Acyl-CoA_dh_N"/>
    <property type="match status" value="1"/>
</dbReference>
<keyword evidence="3 8" id="KW-0285">Flavoprotein</keyword>
<dbReference type="InterPro" id="IPR009075">
    <property type="entry name" value="AcylCo_DH/oxidase_C"/>
</dbReference>
<keyword evidence="4 8" id="KW-0274">FAD</keyword>
<name>A0A4Y8LWR2_9BACL</name>
<dbReference type="Gene3D" id="1.20.140.10">
    <property type="entry name" value="Butyryl-CoA Dehydrogenase, subunit A, domain 3"/>
    <property type="match status" value="1"/>
</dbReference>
<evidence type="ECO:0000259" key="10">
    <source>
        <dbReference type="Pfam" id="PF02770"/>
    </source>
</evidence>
<comment type="caution">
    <text evidence="12">The sequence shown here is derived from an EMBL/GenBank/DDBJ whole genome shotgun (WGS) entry which is preliminary data.</text>
</comment>
<feature type="domain" description="Acyl-CoA dehydrogenase/oxidase N-terminal" evidence="11">
    <location>
        <begin position="6"/>
        <end position="118"/>
    </location>
</feature>
<dbReference type="GO" id="GO:0003995">
    <property type="term" value="F:acyl-CoA dehydrogenase activity"/>
    <property type="evidence" value="ECO:0007669"/>
    <property type="project" value="TreeGrafter"/>
</dbReference>